<protein>
    <submittedName>
        <fullName evidence="5">Glycosyltransferase</fullName>
    </submittedName>
</protein>
<evidence type="ECO:0000259" key="4">
    <source>
        <dbReference type="Pfam" id="PF00535"/>
    </source>
</evidence>
<evidence type="ECO:0000256" key="1">
    <source>
        <dbReference type="ARBA" id="ARBA00006739"/>
    </source>
</evidence>
<dbReference type="SUPFAM" id="SSF53448">
    <property type="entry name" value="Nucleotide-diphospho-sugar transferases"/>
    <property type="match status" value="1"/>
</dbReference>
<dbReference type="AlphaFoldDB" id="A0A7J9UTS4"/>
<organism evidence="5 6">
    <name type="scientific">Georgenia ruanii</name>
    <dbReference type="NCBI Taxonomy" id="348442"/>
    <lineage>
        <taxon>Bacteria</taxon>
        <taxon>Bacillati</taxon>
        <taxon>Actinomycetota</taxon>
        <taxon>Actinomycetes</taxon>
        <taxon>Micrococcales</taxon>
        <taxon>Bogoriellaceae</taxon>
        <taxon>Georgenia</taxon>
    </lineage>
</organism>
<dbReference type="InterPro" id="IPR001173">
    <property type="entry name" value="Glyco_trans_2-like"/>
</dbReference>
<dbReference type="PANTHER" id="PTHR43685">
    <property type="entry name" value="GLYCOSYLTRANSFERASE"/>
    <property type="match status" value="1"/>
</dbReference>
<comment type="similarity">
    <text evidence="1">Belongs to the glycosyltransferase 2 family.</text>
</comment>
<feature type="domain" description="Glycosyltransferase 2-like" evidence="4">
    <location>
        <begin position="30"/>
        <end position="180"/>
    </location>
</feature>
<evidence type="ECO:0000313" key="5">
    <source>
        <dbReference type="EMBL" id="MPV87912.1"/>
    </source>
</evidence>
<dbReference type="Gene3D" id="3.90.550.10">
    <property type="entry name" value="Spore Coat Polysaccharide Biosynthesis Protein SpsA, Chain A"/>
    <property type="match status" value="1"/>
</dbReference>
<dbReference type="InterPro" id="IPR029044">
    <property type="entry name" value="Nucleotide-diphossugar_trans"/>
</dbReference>
<dbReference type="Pfam" id="PF00535">
    <property type="entry name" value="Glycos_transf_2"/>
    <property type="match status" value="1"/>
</dbReference>
<accession>A0A7J9UTS4</accession>
<evidence type="ECO:0000256" key="3">
    <source>
        <dbReference type="ARBA" id="ARBA00022679"/>
    </source>
</evidence>
<dbReference type="EMBL" id="WHPD01000983">
    <property type="protein sequence ID" value="MPV87912.1"/>
    <property type="molecule type" value="Genomic_DNA"/>
</dbReference>
<dbReference type="RefSeq" id="WP_152230536.1">
    <property type="nucleotide sequence ID" value="NZ_BAAAOT010000002.1"/>
</dbReference>
<comment type="caution">
    <text evidence="5">The sequence shown here is derived from an EMBL/GenBank/DDBJ whole genome shotgun (WGS) entry which is preliminary data.</text>
</comment>
<reference evidence="5 6" key="1">
    <citation type="submission" date="2019-10" db="EMBL/GenBank/DDBJ databases">
        <title>Georgenia wutianyii sp. nov. and Georgenia yuyongxinii sp. nov. isolated from plateau pika (Ochotona curzoniae) in the Qinghai-Tibet plateau of China.</title>
        <authorList>
            <person name="Tian Z."/>
        </authorList>
    </citation>
    <scope>NUCLEOTIDE SEQUENCE [LARGE SCALE GENOMIC DNA]</scope>
    <source>
        <strain evidence="5 6">JCM 15130</strain>
    </source>
</reference>
<keyword evidence="2" id="KW-0328">Glycosyltransferase</keyword>
<sequence length="318" mass="34348">MLQRTVAEGVHRLEHAHVSRSLIEDVRVTVVVASRNRREELLASLARHRAPVVYVDNASTDGSAEAVRAAHPDVTVVRLRRNMGAFARTLGVARATTEFVAFADDDSWWAPGALGAAAATLAAHPRLAVVNARILVGPEERLDPVCAEMAASPLPRPDGVPGAPLLGFVACGAMVRTDAFLMAGGFDPVVRFPGEEERLALDLARLGWAMSYLDDVVVHHHPSPRRHAPDERVRAITRASVLTGAMRLPWRRAVARGWRAARAGAPARAGVRDALRELPAARRARHRTTAHVLEQLDLLERAAPAGPAPEPMSEGGRR</sequence>
<dbReference type="PANTHER" id="PTHR43685:SF5">
    <property type="entry name" value="GLYCOSYLTRANSFERASE EPSE-RELATED"/>
    <property type="match status" value="1"/>
</dbReference>
<keyword evidence="3 5" id="KW-0808">Transferase</keyword>
<dbReference type="InterPro" id="IPR050834">
    <property type="entry name" value="Glycosyltransf_2"/>
</dbReference>
<name>A0A7J9UTS4_9MICO</name>
<keyword evidence="6" id="KW-1185">Reference proteome</keyword>
<dbReference type="OrthoDB" id="9771846at2"/>
<dbReference type="GO" id="GO:0016757">
    <property type="term" value="F:glycosyltransferase activity"/>
    <property type="evidence" value="ECO:0007669"/>
    <property type="project" value="UniProtKB-KW"/>
</dbReference>
<dbReference type="Proteomes" id="UP000429644">
    <property type="component" value="Unassembled WGS sequence"/>
</dbReference>
<evidence type="ECO:0000313" key="6">
    <source>
        <dbReference type="Proteomes" id="UP000429644"/>
    </source>
</evidence>
<gene>
    <name evidence="5" type="ORF">GB882_04480</name>
</gene>
<evidence type="ECO:0000256" key="2">
    <source>
        <dbReference type="ARBA" id="ARBA00022676"/>
    </source>
</evidence>
<proteinExistence type="inferred from homology"/>